<gene>
    <name evidence="5" type="ORF">NDM98_21860</name>
</gene>
<dbReference type="EC" id="6.3.3.2" evidence="4"/>
<dbReference type="PANTHER" id="PTHR23407">
    <property type="entry name" value="ATPASE INHIBITOR/5-FORMYLTETRAHYDROFOLATE CYCLO-LIGASE"/>
    <property type="match status" value="1"/>
</dbReference>
<comment type="similarity">
    <text evidence="1 4">Belongs to the 5-formyltetrahydrofolate cyclo-ligase family.</text>
</comment>
<dbReference type="SUPFAM" id="SSF100950">
    <property type="entry name" value="NagB/RpiA/CoA transferase-like"/>
    <property type="match status" value="1"/>
</dbReference>
<evidence type="ECO:0000313" key="6">
    <source>
        <dbReference type="Proteomes" id="UP001203665"/>
    </source>
</evidence>
<evidence type="ECO:0000256" key="3">
    <source>
        <dbReference type="ARBA" id="ARBA00022840"/>
    </source>
</evidence>
<proteinExistence type="inferred from homology"/>
<dbReference type="Proteomes" id="UP001203665">
    <property type="component" value="Unassembled WGS sequence"/>
</dbReference>
<keyword evidence="4" id="KW-0479">Metal-binding</keyword>
<accession>A0ABT0XR82</accession>
<comment type="caution">
    <text evidence="5">The sequence shown here is derived from an EMBL/GenBank/DDBJ whole genome shotgun (WGS) entry which is preliminary data.</text>
</comment>
<reference evidence="5" key="1">
    <citation type="submission" date="2022-06" db="EMBL/GenBank/DDBJ databases">
        <title>Alkalicoccobacillus porphyridii sp. nov., isolated from a marine red alga, Porphyridium purpureum and reclassification of Shouchella plakortidis and Shouchella gibsonii as Alkalicoccobacillus plakortidis comb. nov. and Alkalicoccobacillus gibsonii comb. nov.</title>
        <authorList>
            <person name="Kim K.H."/>
            <person name="Lee J.K."/>
            <person name="Han D.M."/>
            <person name="Baek J.H."/>
            <person name="Jeon C.O."/>
        </authorList>
    </citation>
    <scope>NUCLEOTIDE SEQUENCE</scope>
    <source>
        <strain evidence="5">DSM 19153</strain>
    </source>
</reference>
<dbReference type="PANTHER" id="PTHR23407:SF1">
    <property type="entry name" value="5-FORMYLTETRAHYDROFOLATE CYCLO-LIGASE"/>
    <property type="match status" value="1"/>
</dbReference>
<keyword evidence="6" id="KW-1185">Reference proteome</keyword>
<keyword evidence="3 4" id="KW-0067">ATP-binding</keyword>
<organism evidence="5 6">
    <name type="scientific">Alkalicoccobacillus plakortidis</name>
    <dbReference type="NCBI Taxonomy" id="444060"/>
    <lineage>
        <taxon>Bacteria</taxon>
        <taxon>Bacillati</taxon>
        <taxon>Bacillota</taxon>
        <taxon>Bacilli</taxon>
        <taxon>Bacillales</taxon>
        <taxon>Bacillaceae</taxon>
        <taxon>Alkalicoccobacillus</taxon>
    </lineage>
</organism>
<dbReference type="InterPro" id="IPR037171">
    <property type="entry name" value="NagB/RpiA_transferase-like"/>
</dbReference>
<dbReference type="InterPro" id="IPR002698">
    <property type="entry name" value="FTHF_cligase"/>
</dbReference>
<dbReference type="Gene3D" id="3.40.50.10420">
    <property type="entry name" value="NagB/RpiA/CoA transferase-like"/>
    <property type="match status" value="1"/>
</dbReference>
<dbReference type="Pfam" id="PF01812">
    <property type="entry name" value="5-FTHF_cyc-lig"/>
    <property type="match status" value="1"/>
</dbReference>
<protein>
    <recommendedName>
        <fullName evidence="4">5-formyltetrahydrofolate cyclo-ligase</fullName>
        <ecNumber evidence="4">6.3.3.2</ecNumber>
    </recommendedName>
</protein>
<evidence type="ECO:0000256" key="4">
    <source>
        <dbReference type="RuleBase" id="RU361279"/>
    </source>
</evidence>
<keyword evidence="5" id="KW-0436">Ligase</keyword>
<evidence type="ECO:0000256" key="2">
    <source>
        <dbReference type="ARBA" id="ARBA00022741"/>
    </source>
</evidence>
<dbReference type="EMBL" id="JAMQJY010000006">
    <property type="protein sequence ID" value="MCM2677802.1"/>
    <property type="molecule type" value="Genomic_DNA"/>
</dbReference>
<dbReference type="InterPro" id="IPR024185">
    <property type="entry name" value="FTHF_cligase-like_sf"/>
</dbReference>
<keyword evidence="2 4" id="KW-0547">Nucleotide-binding</keyword>
<comment type="catalytic activity">
    <reaction evidence="4">
        <text>(6S)-5-formyl-5,6,7,8-tetrahydrofolate + ATP = (6R)-5,10-methenyltetrahydrofolate + ADP + phosphate</text>
        <dbReference type="Rhea" id="RHEA:10488"/>
        <dbReference type="ChEBI" id="CHEBI:30616"/>
        <dbReference type="ChEBI" id="CHEBI:43474"/>
        <dbReference type="ChEBI" id="CHEBI:57455"/>
        <dbReference type="ChEBI" id="CHEBI:57457"/>
        <dbReference type="ChEBI" id="CHEBI:456216"/>
        <dbReference type="EC" id="6.3.3.2"/>
    </reaction>
</comment>
<keyword evidence="4" id="KW-0460">Magnesium</keyword>
<evidence type="ECO:0000256" key="1">
    <source>
        <dbReference type="ARBA" id="ARBA00010638"/>
    </source>
</evidence>
<evidence type="ECO:0000313" key="5">
    <source>
        <dbReference type="EMBL" id="MCM2677802.1"/>
    </source>
</evidence>
<name>A0ABT0XR82_9BACI</name>
<dbReference type="NCBIfam" id="TIGR02727">
    <property type="entry name" value="MTHFS_bact"/>
    <property type="match status" value="1"/>
</dbReference>
<dbReference type="RefSeq" id="WP_251611601.1">
    <property type="nucleotide sequence ID" value="NZ_JAMQJY010000006.1"/>
</dbReference>
<comment type="cofactor">
    <cofactor evidence="4">
        <name>Mg(2+)</name>
        <dbReference type="ChEBI" id="CHEBI:18420"/>
    </cofactor>
</comment>
<dbReference type="GO" id="GO:0030272">
    <property type="term" value="F:5-formyltetrahydrofolate cyclo-ligase activity"/>
    <property type="evidence" value="ECO:0007669"/>
    <property type="project" value="UniProtKB-EC"/>
</dbReference>
<sequence length="229" mass="26616">MKMEKRLIRETVLNELTLLTPTTYRIQSERIAEQLYQQSYWQKAKTVALTVSRFPEVDTEPMIAKAWEEGKKVALPRINTQTKQMEFFIIETYQQLEETVFKLKEPIPSQSTLQSANDIDLMIVPGVAFTKQGYRLGLGGGYYDRYLPKFKGITVSLLFSAQLVDTIPLEEHDHIIDYLLSQGVGLNECPVIHRCYFSSHHCLQIEEAYKIRSCDCCWSWFCDYTRYGS</sequence>